<dbReference type="EMBL" id="BSEV01000001">
    <property type="protein sequence ID" value="GLK07429.1"/>
    <property type="molecule type" value="Genomic_DNA"/>
</dbReference>
<proteinExistence type="predicted"/>
<evidence type="ECO:0000313" key="2">
    <source>
        <dbReference type="Proteomes" id="UP001143474"/>
    </source>
</evidence>
<dbReference type="RefSeq" id="WP_271215965.1">
    <property type="nucleotide sequence ID" value="NZ_BAAAVD010000006.1"/>
</dbReference>
<comment type="caution">
    <text evidence="1">The sequence shown here is derived from an EMBL/GenBank/DDBJ whole genome shotgun (WGS) entry which is preliminary data.</text>
</comment>
<dbReference type="Proteomes" id="UP001143474">
    <property type="component" value="Unassembled WGS sequence"/>
</dbReference>
<sequence>MAFQHLTEHYEGLLRACSGWLSEGLAWTAVLPVDGPLSLEETVSRLLDGERPPLIELEDEEAYEEDAVLLGQAGNATMIVQTFGKNYVWESDALGRLSVNARVWHVAWEVTRNSRLIHAAHGRVLAEVPHLDPAYVMGDDPTAVEAELAALGSVVDAPWPASQAMAMAIVEGSTGVRLDQDWFERSHPAVVVGEPE</sequence>
<reference evidence="1" key="2">
    <citation type="submission" date="2023-01" db="EMBL/GenBank/DDBJ databases">
        <authorList>
            <person name="Sun Q."/>
            <person name="Evtushenko L."/>
        </authorList>
    </citation>
    <scope>NUCLEOTIDE SEQUENCE</scope>
    <source>
        <strain evidence="1">VKM Ac-2007</strain>
    </source>
</reference>
<protein>
    <submittedName>
        <fullName evidence="1">Uncharacterized protein</fullName>
    </submittedName>
</protein>
<accession>A0A9W6HXX4</accession>
<keyword evidence="2" id="KW-1185">Reference proteome</keyword>
<reference evidence="1" key="1">
    <citation type="journal article" date="2014" name="Int. J. Syst. Evol. Microbiol.">
        <title>Complete genome sequence of Corynebacterium casei LMG S-19264T (=DSM 44701T), isolated from a smear-ripened cheese.</title>
        <authorList>
            <consortium name="US DOE Joint Genome Institute (JGI-PGF)"/>
            <person name="Walter F."/>
            <person name="Albersmeier A."/>
            <person name="Kalinowski J."/>
            <person name="Ruckert C."/>
        </authorList>
    </citation>
    <scope>NUCLEOTIDE SEQUENCE</scope>
    <source>
        <strain evidence="1">VKM Ac-2007</strain>
    </source>
</reference>
<name>A0A9W6HXX4_9ACTN</name>
<dbReference type="AlphaFoldDB" id="A0A9W6HXX4"/>
<gene>
    <name evidence="1" type="ORF">GCM10017600_08340</name>
</gene>
<organism evidence="1 2">
    <name type="scientific">Streptosporangium carneum</name>
    <dbReference type="NCBI Taxonomy" id="47481"/>
    <lineage>
        <taxon>Bacteria</taxon>
        <taxon>Bacillati</taxon>
        <taxon>Actinomycetota</taxon>
        <taxon>Actinomycetes</taxon>
        <taxon>Streptosporangiales</taxon>
        <taxon>Streptosporangiaceae</taxon>
        <taxon>Streptosporangium</taxon>
    </lineage>
</organism>
<evidence type="ECO:0000313" key="1">
    <source>
        <dbReference type="EMBL" id="GLK07429.1"/>
    </source>
</evidence>